<sequence length="260" mass="28796">MAAPPTRRTHTRIAGTPDYDDPSFWDTKFATGRDVGEWLNSGETLLDAVLSYLERSRPAAPRVLHLGPGISKLGTKLCDEFLKRDWAGDGIVNVDFSAEAVRIGRETESNKAPSHAMHWLQTDLRSWTDVSRLDTFAPFDVILDKSTSDAIATSTPLAFHPSSSDASSPVCPTVQDIADKSGEITLSPVELLALHLAPLTREGALWATLSYSTMRFDNLAYLAQYWTVVSRTPLKAPQGETSSFAYAPEVFHWIYILRRK</sequence>
<dbReference type="GO" id="GO:0008168">
    <property type="term" value="F:methyltransferase activity"/>
    <property type="evidence" value="ECO:0007669"/>
    <property type="project" value="UniProtKB-KW"/>
</dbReference>
<dbReference type="PANTHER" id="PTHR12176">
    <property type="entry name" value="SAM-DEPENDENT METHYLTRANSFERASE SUPERFAMILY PROTEIN"/>
    <property type="match status" value="1"/>
</dbReference>
<dbReference type="InterPro" id="IPR029063">
    <property type="entry name" value="SAM-dependent_MTases_sf"/>
</dbReference>
<protein>
    <recommendedName>
        <fullName evidence="6">Methyltransferase domain-containing protein</fullName>
    </recommendedName>
</protein>
<dbReference type="GO" id="GO:0032259">
    <property type="term" value="P:methylation"/>
    <property type="evidence" value="ECO:0007669"/>
    <property type="project" value="UniProtKB-KW"/>
</dbReference>
<dbReference type="GeneID" id="37069788"/>
<gene>
    <name evidence="4" type="ORF">BO70DRAFT_422221</name>
</gene>
<dbReference type="OrthoDB" id="411785at2759"/>
<dbReference type="AlphaFoldDB" id="A0A317WJP2"/>
<keyword evidence="2" id="KW-0489">Methyltransferase</keyword>
<evidence type="ECO:0000313" key="4">
    <source>
        <dbReference type="EMBL" id="PWY86666.1"/>
    </source>
</evidence>
<dbReference type="InterPro" id="IPR051419">
    <property type="entry name" value="Lys/N-term_MeTrsfase_sf"/>
</dbReference>
<reference evidence="4 5" key="1">
    <citation type="submission" date="2016-12" db="EMBL/GenBank/DDBJ databases">
        <title>The genomes of Aspergillus section Nigri reveals drivers in fungal speciation.</title>
        <authorList>
            <consortium name="DOE Joint Genome Institute"/>
            <person name="Vesth T.C."/>
            <person name="Nybo J."/>
            <person name="Theobald S."/>
            <person name="Brandl J."/>
            <person name="Frisvad J.C."/>
            <person name="Nielsen K.F."/>
            <person name="Lyhne E.K."/>
            <person name="Kogle M.E."/>
            <person name="Kuo A."/>
            <person name="Riley R."/>
            <person name="Clum A."/>
            <person name="Nolan M."/>
            <person name="Lipzen A."/>
            <person name="Salamov A."/>
            <person name="Henrissat B."/>
            <person name="Wiebenga A."/>
            <person name="De Vries R.P."/>
            <person name="Grigoriev I.V."/>
            <person name="Mortensen U.H."/>
            <person name="Andersen M.R."/>
            <person name="Baker S.E."/>
        </authorList>
    </citation>
    <scope>NUCLEOTIDE SEQUENCE [LARGE SCALE GENOMIC DNA]</scope>
    <source>
        <strain evidence="4 5">CBS 117.55</strain>
    </source>
</reference>
<evidence type="ECO:0008006" key="6">
    <source>
        <dbReference type="Google" id="ProtNLM"/>
    </source>
</evidence>
<dbReference type="FunFam" id="3.40.50.150:FF:000626">
    <property type="entry name" value="Uncharacterized protein"/>
    <property type="match status" value="1"/>
</dbReference>
<organism evidence="4 5">
    <name type="scientific">Aspergillus heteromorphus CBS 117.55</name>
    <dbReference type="NCBI Taxonomy" id="1448321"/>
    <lineage>
        <taxon>Eukaryota</taxon>
        <taxon>Fungi</taxon>
        <taxon>Dikarya</taxon>
        <taxon>Ascomycota</taxon>
        <taxon>Pezizomycotina</taxon>
        <taxon>Eurotiomycetes</taxon>
        <taxon>Eurotiomycetidae</taxon>
        <taxon>Eurotiales</taxon>
        <taxon>Aspergillaceae</taxon>
        <taxon>Aspergillus</taxon>
        <taxon>Aspergillus subgen. Circumdati</taxon>
    </lineage>
</organism>
<evidence type="ECO:0000256" key="3">
    <source>
        <dbReference type="ARBA" id="ARBA00022679"/>
    </source>
</evidence>
<dbReference type="STRING" id="1448321.A0A317WJP2"/>
<evidence type="ECO:0000256" key="2">
    <source>
        <dbReference type="ARBA" id="ARBA00022603"/>
    </source>
</evidence>
<dbReference type="RefSeq" id="XP_025400898.1">
    <property type="nucleotide sequence ID" value="XM_025547551.1"/>
</dbReference>
<dbReference type="EMBL" id="MSFL01000007">
    <property type="protein sequence ID" value="PWY86666.1"/>
    <property type="molecule type" value="Genomic_DNA"/>
</dbReference>
<keyword evidence="3" id="KW-0808">Transferase</keyword>
<dbReference type="PANTHER" id="PTHR12176:SF84">
    <property type="entry name" value="METHYLTRANSFERASE DOMAIN-CONTAINING PROTEIN"/>
    <property type="match status" value="1"/>
</dbReference>
<dbReference type="VEuPathDB" id="FungiDB:BO70DRAFT_422221"/>
<dbReference type="SUPFAM" id="SSF53335">
    <property type="entry name" value="S-adenosyl-L-methionine-dependent methyltransferases"/>
    <property type="match status" value="1"/>
</dbReference>
<comment type="caution">
    <text evidence="4">The sequence shown here is derived from an EMBL/GenBank/DDBJ whole genome shotgun (WGS) entry which is preliminary data.</text>
</comment>
<dbReference type="Gene3D" id="3.40.50.150">
    <property type="entry name" value="Vaccinia Virus protein VP39"/>
    <property type="match status" value="1"/>
</dbReference>
<proteinExistence type="inferred from homology"/>
<keyword evidence="5" id="KW-1185">Reference proteome</keyword>
<evidence type="ECO:0000256" key="1">
    <source>
        <dbReference type="ARBA" id="ARBA00008361"/>
    </source>
</evidence>
<accession>A0A317WJP2</accession>
<name>A0A317WJP2_9EURO</name>
<evidence type="ECO:0000313" key="5">
    <source>
        <dbReference type="Proteomes" id="UP000247233"/>
    </source>
</evidence>
<dbReference type="Proteomes" id="UP000247233">
    <property type="component" value="Unassembled WGS sequence"/>
</dbReference>
<comment type="similarity">
    <text evidence="1">Belongs to the methyltransferase superfamily.</text>
</comment>